<comment type="similarity">
    <text evidence="9">Belongs to the DHPS family.</text>
</comment>
<dbReference type="PANTHER" id="PTHR20941">
    <property type="entry name" value="FOLATE SYNTHESIS PROTEINS"/>
    <property type="match status" value="1"/>
</dbReference>
<keyword evidence="12" id="KW-1185">Reference proteome</keyword>
<reference evidence="11" key="1">
    <citation type="submission" date="2008-06" db="EMBL/GenBank/DDBJ databases">
        <title>Complete sequence of Chlorobaculum parvum NCIB 8327.</title>
        <authorList>
            <consortium name="US DOE Joint Genome Institute"/>
            <person name="Lucas S."/>
            <person name="Copeland A."/>
            <person name="Lapidus A."/>
            <person name="Glavina del Rio T."/>
            <person name="Dalin E."/>
            <person name="Tice H."/>
            <person name="Bruce D."/>
            <person name="Goodwin L."/>
            <person name="Pitluck S."/>
            <person name="Schmutz J."/>
            <person name="Larimer F."/>
            <person name="Land M."/>
            <person name="Hauser L."/>
            <person name="Kyrpides N."/>
            <person name="Mikhailova N."/>
            <person name="Zhao F."/>
            <person name="Li T."/>
            <person name="Liu Z."/>
            <person name="Overmann J."/>
            <person name="Bryant D.A."/>
            <person name="Richardson P."/>
        </authorList>
    </citation>
    <scope>NUCLEOTIDE SEQUENCE [LARGE SCALE GENOMIC DNA]</scope>
    <source>
        <strain evidence="11">NCIB 8327</strain>
    </source>
</reference>
<dbReference type="EC" id="2.5.1.15" evidence="4 9"/>
<dbReference type="AlphaFoldDB" id="B3QLL8"/>
<comment type="function">
    <text evidence="9">Catalyzes the condensation of para-aminobenzoate (pABA) with 6-hydroxymethyl-7,8-dihydropterin diphosphate (DHPt-PP) to form 7,8-dihydropteroate (H2Pte), the immediate precursor of folate derivatives.</text>
</comment>
<evidence type="ECO:0000256" key="9">
    <source>
        <dbReference type="RuleBase" id="RU361205"/>
    </source>
</evidence>
<accession>B3QLL8</accession>
<feature type="domain" description="Pterin-binding" evidence="10">
    <location>
        <begin position="24"/>
        <end position="291"/>
    </location>
</feature>
<evidence type="ECO:0000256" key="5">
    <source>
        <dbReference type="ARBA" id="ARBA00022679"/>
    </source>
</evidence>
<keyword evidence="6 9" id="KW-0479">Metal-binding</keyword>
<gene>
    <name evidence="11" type="ordered locus">Cpar_0486</name>
</gene>
<evidence type="ECO:0000256" key="3">
    <source>
        <dbReference type="ARBA" id="ARBA00004763"/>
    </source>
</evidence>
<organism evidence="11 12">
    <name type="scientific">Chlorobaculum parvum (strain DSM 263 / NCIMB 8327)</name>
    <name type="common">Chlorobium vibrioforme subsp. thiosulfatophilum</name>
    <dbReference type="NCBI Taxonomy" id="517417"/>
    <lineage>
        <taxon>Bacteria</taxon>
        <taxon>Pseudomonadati</taxon>
        <taxon>Chlorobiota</taxon>
        <taxon>Chlorobiia</taxon>
        <taxon>Chlorobiales</taxon>
        <taxon>Chlorobiaceae</taxon>
        <taxon>Chlorobaculum</taxon>
    </lineage>
</organism>
<dbReference type="HOGENOM" id="CLU_008023_0_1_10"/>
<dbReference type="Proteomes" id="UP000008811">
    <property type="component" value="Chromosome"/>
</dbReference>
<evidence type="ECO:0000256" key="2">
    <source>
        <dbReference type="ARBA" id="ARBA00001946"/>
    </source>
</evidence>
<evidence type="ECO:0000256" key="7">
    <source>
        <dbReference type="ARBA" id="ARBA00022842"/>
    </source>
</evidence>
<dbReference type="CDD" id="cd00739">
    <property type="entry name" value="DHPS"/>
    <property type="match status" value="1"/>
</dbReference>
<protein>
    <recommendedName>
        <fullName evidence="4 9">Dihydropteroate synthase</fullName>
        <shortName evidence="9">DHPS</shortName>
        <ecNumber evidence="4 9">2.5.1.15</ecNumber>
    </recommendedName>
    <alternativeName>
        <fullName evidence="9">Dihydropteroate pyrophosphorylase</fullName>
    </alternativeName>
</protein>
<dbReference type="PANTHER" id="PTHR20941:SF1">
    <property type="entry name" value="FOLIC ACID SYNTHESIS PROTEIN FOL1"/>
    <property type="match status" value="1"/>
</dbReference>
<evidence type="ECO:0000256" key="4">
    <source>
        <dbReference type="ARBA" id="ARBA00012458"/>
    </source>
</evidence>
<comment type="cofactor">
    <cofactor evidence="2 9">
        <name>Mg(2+)</name>
        <dbReference type="ChEBI" id="CHEBI:18420"/>
    </cofactor>
</comment>
<keyword evidence="8 9" id="KW-0289">Folate biosynthesis</keyword>
<dbReference type="GO" id="GO:0005829">
    <property type="term" value="C:cytosol"/>
    <property type="evidence" value="ECO:0007669"/>
    <property type="project" value="TreeGrafter"/>
</dbReference>
<keyword evidence="5 9" id="KW-0808">Transferase</keyword>
<dbReference type="InterPro" id="IPR000489">
    <property type="entry name" value="Pterin-binding_dom"/>
</dbReference>
<evidence type="ECO:0000313" key="12">
    <source>
        <dbReference type="Proteomes" id="UP000008811"/>
    </source>
</evidence>
<dbReference type="InterPro" id="IPR006390">
    <property type="entry name" value="DHP_synth_dom"/>
</dbReference>
<comment type="catalytic activity">
    <reaction evidence="1">
        <text>(7,8-dihydropterin-6-yl)methyl diphosphate + 4-aminobenzoate = 7,8-dihydropteroate + diphosphate</text>
        <dbReference type="Rhea" id="RHEA:19949"/>
        <dbReference type="ChEBI" id="CHEBI:17836"/>
        <dbReference type="ChEBI" id="CHEBI:17839"/>
        <dbReference type="ChEBI" id="CHEBI:33019"/>
        <dbReference type="ChEBI" id="CHEBI:72950"/>
        <dbReference type="EC" id="2.5.1.15"/>
    </reaction>
</comment>
<dbReference type="GO" id="GO:0046872">
    <property type="term" value="F:metal ion binding"/>
    <property type="evidence" value="ECO:0007669"/>
    <property type="project" value="UniProtKB-KW"/>
</dbReference>
<dbReference type="NCBIfam" id="TIGR01496">
    <property type="entry name" value="DHPS"/>
    <property type="match status" value="1"/>
</dbReference>
<dbReference type="RefSeq" id="WP_012501741.1">
    <property type="nucleotide sequence ID" value="NC_011027.1"/>
</dbReference>
<dbReference type="SUPFAM" id="SSF51717">
    <property type="entry name" value="Dihydropteroate synthetase-like"/>
    <property type="match status" value="1"/>
</dbReference>
<comment type="pathway">
    <text evidence="3 9">Cofactor biosynthesis; tetrahydrofolate biosynthesis; 7,8-dihydrofolate from 2-amino-4-hydroxy-6-hydroxymethyl-7,8-dihydropteridine diphosphate and 4-aminobenzoate: step 1/2.</text>
</comment>
<dbReference type="InterPro" id="IPR045031">
    <property type="entry name" value="DHP_synth-like"/>
</dbReference>
<dbReference type="PROSITE" id="PS00793">
    <property type="entry name" value="DHPS_2"/>
    <property type="match status" value="1"/>
</dbReference>
<proteinExistence type="inferred from homology"/>
<dbReference type="KEGG" id="cpc:Cpar_0486"/>
<dbReference type="STRING" id="517417.Cpar_0486"/>
<evidence type="ECO:0000259" key="10">
    <source>
        <dbReference type="PROSITE" id="PS50972"/>
    </source>
</evidence>
<dbReference type="Gene3D" id="3.20.20.20">
    <property type="entry name" value="Dihydropteroate synthase-like"/>
    <property type="match status" value="1"/>
</dbReference>
<dbReference type="eggNOG" id="COG0294">
    <property type="taxonomic scope" value="Bacteria"/>
</dbReference>
<evidence type="ECO:0000256" key="6">
    <source>
        <dbReference type="ARBA" id="ARBA00022723"/>
    </source>
</evidence>
<dbReference type="Pfam" id="PF00809">
    <property type="entry name" value="Pterin_bind"/>
    <property type="match status" value="1"/>
</dbReference>
<dbReference type="UniPathway" id="UPA00077">
    <property type="reaction ID" value="UER00156"/>
</dbReference>
<evidence type="ECO:0000256" key="8">
    <source>
        <dbReference type="ARBA" id="ARBA00022909"/>
    </source>
</evidence>
<keyword evidence="7 9" id="KW-0460">Magnesium</keyword>
<sequence length="301" mass="32506">MTNSIDSNRYRLDCAGKILDLSTPAIMGVVNLTPDSFFDGGVYGSTGNEAQLERALESAMAMVHAGAEIIDVGGESTRPGADPVSTEEEIRRTVPFIELLRKRSGVLISIDTYKAEVANKALLAGANIVNDISGFSFDPAMPEVCARHQSGVVLMHTPARPDSLRWSQETGAKDEEVMSRVTSFLRRSVELATSYGIESIVLDPGLGFGKSVEENYRLLARLDELHELGWPVLAGLSRKSFLGQAIRRPGEDAPPPSERLFATISANTIALMNGADILRVHDVKAAVEARAIVLATRRASE</sequence>
<dbReference type="GO" id="GO:0046656">
    <property type="term" value="P:folic acid biosynthetic process"/>
    <property type="evidence" value="ECO:0007669"/>
    <property type="project" value="UniProtKB-KW"/>
</dbReference>
<dbReference type="GO" id="GO:0004156">
    <property type="term" value="F:dihydropteroate synthase activity"/>
    <property type="evidence" value="ECO:0007669"/>
    <property type="project" value="UniProtKB-EC"/>
</dbReference>
<evidence type="ECO:0000256" key="1">
    <source>
        <dbReference type="ARBA" id="ARBA00000012"/>
    </source>
</evidence>
<dbReference type="OrthoDB" id="9811744at2"/>
<name>B3QLL8_CHLP8</name>
<dbReference type="PROSITE" id="PS50972">
    <property type="entry name" value="PTERIN_BINDING"/>
    <property type="match status" value="1"/>
</dbReference>
<dbReference type="InterPro" id="IPR011005">
    <property type="entry name" value="Dihydropteroate_synth-like_sf"/>
</dbReference>
<dbReference type="PROSITE" id="PS00792">
    <property type="entry name" value="DHPS_1"/>
    <property type="match status" value="1"/>
</dbReference>
<dbReference type="EMBL" id="CP001099">
    <property type="protein sequence ID" value="ACF10908.1"/>
    <property type="molecule type" value="Genomic_DNA"/>
</dbReference>
<evidence type="ECO:0000313" key="11">
    <source>
        <dbReference type="EMBL" id="ACF10908.1"/>
    </source>
</evidence>
<dbReference type="GO" id="GO:0046654">
    <property type="term" value="P:tetrahydrofolate biosynthetic process"/>
    <property type="evidence" value="ECO:0007669"/>
    <property type="project" value="UniProtKB-UniPathway"/>
</dbReference>